<evidence type="ECO:0000313" key="2">
    <source>
        <dbReference type="Proteomes" id="UP001165064"/>
    </source>
</evidence>
<dbReference type="Proteomes" id="UP001165064">
    <property type="component" value="Unassembled WGS sequence"/>
</dbReference>
<sequence length="176" mass="19031">MRLSVLIPILTSLLQLGTAKNVYHPSKRDSNNVGYVKMTGSKAYGDSYSAAVNNANSNSKAVTSIQRKEASDGSVTFSMKNQGVFYSVDVGIGANGDTVTILLDTGSSDFWVMNKNNTYCSASSSSGKAVGSSTFLSNDVIDNFKRDDYLDTFYTDASYLKRELTPDEDGEKKPPL</sequence>
<proteinExistence type="predicted"/>
<protein>
    <submittedName>
        <fullName evidence="1">Unnamed protein product</fullName>
    </submittedName>
</protein>
<gene>
    <name evidence="1" type="ORF">Amon02_000762100</name>
</gene>
<accession>A0ACB5TC36</accession>
<reference evidence="1" key="1">
    <citation type="submission" date="2023-04" db="EMBL/GenBank/DDBJ databases">
        <title>Ambrosiozyma monospora NBRC 10751.</title>
        <authorList>
            <person name="Ichikawa N."/>
            <person name="Sato H."/>
            <person name="Tonouchi N."/>
        </authorList>
    </citation>
    <scope>NUCLEOTIDE SEQUENCE</scope>
    <source>
        <strain evidence="1">NBRC 10751</strain>
    </source>
</reference>
<dbReference type="EMBL" id="BSXS01006397">
    <property type="protein sequence ID" value="GME85484.1"/>
    <property type="molecule type" value="Genomic_DNA"/>
</dbReference>
<name>A0ACB5TC36_AMBMO</name>
<evidence type="ECO:0000313" key="1">
    <source>
        <dbReference type="EMBL" id="GME85484.1"/>
    </source>
</evidence>
<comment type="caution">
    <text evidence="1">The sequence shown here is derived from an EMBL/GenBank/DDBJ whole genome shotgun (WGS) entry which is preliminary data.</text>
</comment>
<keyword evidence="2" id="KW-1185">Reference proteome</keyword>
<organism evidence="1 2">
    <name type="scientific">Ambrosiozyma monospora</name>
    <name type="common">Yeast</name>
    <name type="synonym">Endomycopsis monosporus</name>
    <dbReference type="NCBI Taxonomy" id="43982"/>
    <lineage>
        <taxon>Eukaryota</taxon>
        <taxon>Fungi</taxon>
        <taxon>Dikarya</taxon>
        <taxon>Ascomycota</taxon>
        <taxon>Saccharomycotina</taxon>
        <taxon>Pichiomycetes</taxon>
        <taxon>Pichiales</taxon>
        <taxon>Pichiaceae</taxon>
        <taxon>Ambrosiozyma</taxon>
    </lineage>
</organism>